<dbReference type="PANTHER" id="PTHR40438">
    <property type="entry name" value="PYRUVOYL-DEPENDENT ARGININE DECARBOXYLASE"/>
    <property type="match status" value="1"/>
</dbReference>
<keyword evidence="7" id="KW-0670">Pyruvate</keyword>
<sequence length="168" mass="17449">MTESLTIRVSTGTGTGRTTLAAFDAALVAAGVGDFNLVRLSSVVPPGSTVLEVDGRDQLPGEHGDALYCVYAAGHASLPGHEAWAGVAWSRRDDGSGAGLFVEHDGPSHEQVATDLVHSLEDLSATRGGAYHPEGRRLVGLACESLPVCAVVVATFSRAAWEELGRAR</sequence>
<dbReference type="GO" id="GO:0006527">
    <property type="term" value="P:L-arginine catabolic process"/>
    <property type="evidence" value="ECO:0007669"/>
    <property type="project" value="InterPro"/>
</dbReference>
<evidence type="ECO:0000256" key="6">
    <source>
        <dbReference type="ARBA" id="ARBA00023239"/>
    </source>
</evidence>
<dbReference type="EC" id="4.1.1.19" evidence="3"/>
<evidence type="ECO:0000313" key="10">
    <source>
        <dbReference type="Proteomes" id="UP000189777"/>
    </source>
</evidence>
<keyword evidence="5" id="KW-0210">Decarboxylase</keyword>
<proteinExistence type="inferred from homology"/>
<dbReference type="Pfam" id="PF01862">
    <property type="entry name" value="PvlArgDC"/>
    <property type="match status" value="1"/>
</dbReference>
<dbReference type="STRING" id="526729.SAMN04324258_2712"/>
<dbReference type="GO" id="GO:0008792">
    <property type="term" value="F:arginine decarboxylase activity"/>
    <property type="evidence" value="ECO:0007669"/>
    <property type="project" value="UniProtKB-EC"/>
</dbReference>
<dbReference type="SFLD" id="SFLDG01170">
    <property type="entry name" value="Pyruvoyl-dependent_arginine_de"/>
    <property type="match status" value="1"/>
</dbReference>
<keyword evidence="10" id="KW-1185">Reference proteome</keyword>
<evidence type="ECO:0000256" key="1">
    <source>
        <dbReference type="ARBA" id="ARBA00001928"/>
    </source>
</evidence>
<dbReference type="SUPFAM" id="SSF56271">
    <property type="entry name" value="Pyruvoyl-dependent histidine and arginine decarboxylases"/>
    <property type="match status" value="1"/>
</dbReference>
<evidence type="ECO:0000256" key="7">
    <source>
        <dbReference type="ARBA" id="ARBA00023317"/>
    </source>
</evidence>
<evidence type="ECO:0000256" key="4">
    <source>
        <dbReference type="ARBA" id="ARBA00014727"/>
    </source>
</evidence>
<dbReference type="InterPro" id="IPR016105">
    <property type="entry name" value="Pyr-dep_his/arg-deCO2ase_sand"/>
</dbReference>
<dbReference type="Proteomes" id="UP000189777">
    <property type="component" value="Unassembled WGS sequence"/>
</dbReference>
<gene>
    <name evidence="9" type="ORF">SAMN04324258_2712</name>
</gene>
<dbReference type="AlphaFoldDB" id="A0A1T5KZ85"/>
<dbReference type="SFLD" id="SFLDS00055">
    <property type="entry name" value="Pyruvoyl-Dependent_Histidine/A"/>
    <property type="match status" value="1"/>
</dbReference>
<dbReference type="InterPro" id="IPR002724">
    <property type="entry name" value="Pyruvoyl-dep_arg_deCO2ase"/>
</dbReference>
<dbReference type="InterPro" id="IPR016104">
    <property type="entry name" value="Pyr-dep_his/arg-deCO2ase"/>
</dbReference>
<dbReference type="OrthoDB" id="9783061at2"/>
<comment type="cofactor">
    <cofactor evidence="1">
        <name>pyruvate</name>
        <dbReference type="ChEBI" id="CHEBI:15361"/>
    </cofactor>
</comment>
<dbReference type="RefSeq" id="WP_079574977.1">
    <property type="nucleotide sequence ID" value="NZ_FUZQ01000004.1"/>
</dbReference>
<evidence type="ECO:0000256" key="3">
    <source>
        <dbReference type="ARBA" id="ARBA00012426"/>
    </source>
</evidence>
<keyword evidence="6" id="KW-0456">Lyase</keyword>
<dbReference type="Gene3D" id="3.50.20.10">
    <property type="entry name" value="Pyruvoyl-Dependent Histidine Decarboxylase, subunit B"/>
    <property type="match status" value="1"/>
</dbReference>
<dbReference type="PANTHER" id="PTHR40438:SF1">
    <property type="entry name" value="PYRUVOYL-DEPENDENT ARGININE DECARBOXYLASE"/>
    <property type="match status" value="1"/>
</dbReference>
<dbReference type="EMBL" id="FUZQ01000004">
    <property type="protein sequence ID" value="SKC69142.1"/>
    <property type="molecule type" value="Genomic_DNA"/>
</dbReference>
<evidence type="ECO:0000313" key="9">
    <source>
        <dbReference type="EMBL" id="SKC69142.1"/>
    </source>
</evidence>
<reference evidence="9 10" key="1">
    <citation type="submission" date="2017-02" db="EMBL/GenBank/DDBJ databases">
        <authorList>
            <person name="Peterson S.W."/>
        </authorList>
    </citation>
    <scope>NUCLEOTIDE SEQUENCE [LARGE SCALE GENOMIC DNA]</scope>
    <source>
        <strain evidence="9 10">DSM 21481</strain>
    </source>
</reference>
<organism evidence="9 10">
    <name type="scientific">Krasilnikoviella flava</name>
    <dbReference type="NCBI Taxonomy" id="526729"/>
    <lineage>
        <taxon>Bacteria</taxon>
        <taxon>Bacillati</taxon>
        <taxon>Actinomycetota</taxon>
        <taxon>Actinomycetes</taxon>
        <taxon>Micrococcales</taxon>
        <taxon>Promicromonosporaceae</taxon>
        <taxon>Krasilnikoviella</taxon>
    </lineage>
</organism>
<comment type="similarity">
    <text evidence="2">Belongs to the pyruvoyl-dependent arginine decarboxylase family.</text>
</comment>
<name>A0A1T5KZ85_9MICO</name>
<comment type="catalytic activity">
    <reaction evidence="8">
        <text>L-arginine + H(+) = agmatine + CO2</text>
        <dbReference type="Rhea" id="RHEA:17641"/>
        <dbReference type="ChEBI" id="CHEBI:15378"/>
        <dbReference type="ChEBI" id="CHEBI:16526"/>
        <dbReference type="ChEBI" id="CHEBI:32682"/>
        <dbReference type="ChEBI" id="CHEBI:58145"/>
        <dbReference type="EC" id="4.1.1.19"/>
    </reaction>
</comment>
<protein>
    <recommendedName>
        <fullName evidence="4">Pyruvoyl-dependent arginine decarboxylase AaxB</fullName>
        <ecNumber evidence="3">4.1.1.19</ecNumber>
    </recommendedName>
</protein>
<accession>A0A1T5KZ85</accession>
<evidence type="ECO:0000256" key="5">
    <source>
        <dbReference type="ARBA" id="ARBA00022793"/>
    </source>
</evidence>
<evidence type="ECO:0000256" key="8">
    <source>
        <dbReference type="ARBA" id="ARBA00049309"/>
    </source>
</evidence>
<evidence type="ECO:0000256" key="2">
    <source>
        <dbReference type="ARBA" id="ARBA00008611"/>
    </source>
</evidence>